<accession>A0A177CYY3</accession>
<dbReference type="EMBL" id="KV441548">
    <property type="protein sequence ID" value="OAG12040.1"/>
    <property type="molecule type" value="Genomic_DNA"/>
</dbReference>
<name>A0A177CYY3_9PLEO</name>
<dbReference type="GeneID" id="28770494"/>
<sequence length="206" mass="22959">MMEERFVLGLYCLINTASSIIVVEAMEHHSLIHSQFQSLKLLGEIANDGFASVNEVSLRTVLAWDLSSRFRPRPQTASTTEIQAPVSYGVSASGQNRLQMRILLRHAGSMNHSCIETTISCRSMRFIPRSGGMNPLALLLFENITNKGSMEVLPIGPTPLRTHAVLWRLTYKSILRRVCNSEKVLCPGLKLRNKRLDGASVPKDLL</sequence>
<keyword evidence="2" id="KW-1185">Reference proteome</keyword>
<reference evidence="1 2" key="1">
    <citation type="submission" date="2016-05" db="EMBL/GenBank/DDBJ databases">
        <title>Comparative analysis of secretome profiles of manganese(II)-oxidizing ascomycete fungi.</title>
        <authorList>
            <consortium name="DOE Joint Genome Institute"/>
            <person name="Zeiner C.A."/>
            <person name="Purvine S.O."/>
            <person name="Zink E.M."/>
            <person name="Wu S."/>
            <person name="Pasa-Tolic L."/>
            <person name="Chaput D.L."/>
            <person name="Haridas S."/>
            <person name="Grigoriev I.V."/>
            <person name="Santelli C.M."/>
            <person name="Hansel C.M."/>
        </authorList>
    </citation>
    <scope>NUCLEOTIDE SEQUENCE [LARGE SCALE GENOMIC DNA]</scope>
    <source>
        <strain evidence="1 2">AP3s5-JAC2a</strain>
    </source>
</reference>
<dbReference type="InParanoid" id="A0A177CYY3"/>
<organism evidence="1 2">
    <name type="scientific">Paraphaeosphaeria sporulosa</name>
    <dbReference type="NCBI Taxonomy" id="1460663"/>
    <lineage>
        <taxon>Eukaryota</taxon>
        <taxon>Fungi</taxon>
        <taxon>Dikarya</taxon>
        <taxon>Ascomycota</taxon>
        <taxon>Pezizomycotina</taxon>
        <taxon>Dothideomycetes</taxon>
        <taxon>Pleosporomycetidae</taxon>
        <taxon>Pleosporales</taxon>
        <taxon>Massarineae</taxon>
        <taxon>Didymosphaeriaceae</taxon>
        <taxon>Paraphaeosphaeria</taxon>
    </lineage>
</organism>
<dbReference type="AlphaFoldDB" id="A0A177CYY3"/>
<evidence type="ECO:0000313" key="1">
    <source>
        <dbReference type="EMBL" id="OAG12040.1"/>
    </source>
</evidence>
<dbReference type="Proteomes" id="UP000077069">
    <property type="component" value="Unassembled WGS sequence"/>
</dbReference>
<proteinExistence type="predicted"/>
<protein>
    <submittedName>
        <fullName evidence="1">Uncharacterized protein</fullName>
    </submittedName>
</protein>
<evidence type="ECO:0000313" key="2">
    <source>
        <dbReference type="Proteomes" id="UP000077069"/>
    </source>
</evidence>
<dbReference type="RefSeq" id="XP_018042405.1">
    <property type="nucleotide sequence ID" value="XM_018187008.1"/>
</dbReference>
<gene>
    <name evidence="1" type="ORF">CC84DRAFT_65289</name>
</gene>